<dbReference type="AlphaFoldDB" id="A0A370U7Z9"/>
<organism evidence="1 2">
    <name type="scientific">Marinomonas piezotolerans</name>
    <dbReference type="NCBI Taxonomy" id="2213058"/>
    <lineage>
        <taxon>Bacteria</taxon>
        <taxon>Pseudomonadati</taxon>
        <taxon>Pseudomonadota</taxon>
        <taxon>Gammaproteobacteria</taxon>
        <taxon>Oceanospirillales</taxon>
        <taxon>Oceanospirillaceae</taxon>
        <taxon>Marinomonas</taxon>
    </lineage>
</organism>
<accession>A0A370U7Z9</accession>
<dbReference type="Proteomes" id="UP000254326">
    <property type="component" value="Unassembled WGS sequence"/>
</dbReference>
<evidence type="ECO:0000313" key="2">
    <source>
        <dbReference type="Proteomes" id="UP000254326"/>
    </source>
</evidence>
<comment type="caution">
    <text evidence="1">The sequence shown here is derived from an EMBL/GenBank/DDBJ whole genome shotgun (WGS) entry which is preliminary data.</text>
</comment>
<dbReference type="EMBL" id="QKRA01000005">
    <property type="protein sequence ID" value="RDL43885.1"/>
    <property type="molecule type" value="Genomic_DNA"/>
</dbReference>
<sequence>MQLNANELFNDNGKVAQQWAHFIVGERVIKQPSHGLRFTRQSTYIQRALTIKQGLKAGVYITLSHTRDTTGTNSIKSIQVTPVYLDTVVNWSAEGEQAFHWSQIFIEWDLLNQVTGELPHKAEHFFERVTSFHTDTGDSLELLPTTAIRSDFTAVLSQESKSLALAGKLYGLIFQVIEHIQINHHLSHCEGCQHKLFKSQNLLESRPKLTSKELARLCGLTQTAIEIGYPLIIGMTLEEYQIEVAIRKALTEAHEHTPKELSHKIEIQTGLDANEIEEACLKRFGVMSHQLSGIH</sequence>
<protein>
    <submittedName>
        <fullName evidence="1">Uncharacterized protein</fullName>
    </submittedName>
</protein>
<name>A0A370U7Z9_9GAMM</name>
<keyword evidence="2" id="KW-1185">Reference proteome</keyword>
<dbReference type="OrthoDB" id="6101802at2"/>
<proteinExistence type="predicted"/>
<reference evidence="1 2" key="1">
    <citation type="submission" date="2018-06" db="EMBL/GenBank/DDBJ databases">
        <title>Marinomonas sp. YLB-05 draft genome sequence.</title>
        <authorList>
            <person name="Yu L."/>
            <person name="Tang X."/>
        </authorList>
    </citation>
    <scope>NUCLEOTIDE SEQUENCE [LARGE SCALE GENOMIC DNA]</scope>
    <source>
        <strain evidence="1 2">YLB-05</strain>
    </source>
</reference>
<gene>
    <name evidence="1" type="ORF">DN730_11930</name>
</gene>
<dbReference type="RefSeq" id="WP_115468370.1">
    <property type="nucleotide sequence ID" value="NZ_QKRA01000005.1"/>
</dbReference>
<evidence type="ECO:0000313" key="1">
    <source>
        <dbReference type="EMBL" id="RDL43885.1"/>
    </source>
</evidence>